<dbReference type="InterPro" id="IPR045865">
    <property type="entry name" value="ACT-like_dom_sf"/>
</dbReference>
<dbReference type="CDD" id="cd04886">
    <property type="entry name" value="ACT_ThrD-II-like"/>
    <property type="match status" value="1"/>
</dbReference>
<accession>A0ABV6C2Y6</accession>
<dbReference type="RefSeq" id="WP_377788530.1">
    <property type="nucleotide sequence ID" value="NZ_JBHLYQ010000027.1"/>
</dbReference>
<dbReference type="InterPro" id="IPR002912">
    <property type="entry name" value="ACT_dom"/>
</dbReference>
<dbReference type="SUPFAM" id="SSF53686">
    <property type="entry name" value="Tryptophan synthase beta subunit-like PLP-dependent enzymes"/>
    <property type="match status" value="1"/>
</dbReference>
<protein>
    <recommendedName>
        <fullName evidence="3">threonine ammonia-lyase</fullName>
        <ecNumber evidence="3">4.3.1.19</ecNumber>
    </recommendedName>
</protein>
<dbReference type="EMBL" id="JBHLYQ010000027">
    <property type="protein sequence ID" value="MFC0081347.1"/>
    <property type="molecule type" value="Genomic_DNA"/>
</dbReference>
<keyword evidence="5 7" id="KW-0456">Lyase</keyword>
<dbReference type="PANTHER" id="PTHR48078">
    <property type="entry name" value="THREONINE DEHYDRATASE, MITOCHONDRIAL-RELATED"/>
    <property type="match status" value="1"/>
</dbReference>
<comment type="similarity">
    <text evidence="2">Belongs to the serine/threonine dehydratase family.</text>
</comment>
<dbReference type="SUPFAM" id="SSF55021">
    <property type="entry name" value="ACT-like"/>
    <property type="match status" value="1"/>
</dbReference>
<dbReference type="PANTHER" id="PTHR48078:SF6">
    <property type="entry name" value="L-THREONINE DEHYDRATASE CATABOLIC TDCB"/>
    <property type="match status" value="1"/>
</dbReference>
<dbReference type="EC" id="4.3.1.19" evidence="3"/>
<comment type="caution">
    <text evidence="7">The sequence shown here is derived from an EMBL/GenBank/DDBJ whole genome shotgun (WGS) entry which is preliminary data.</text>
</comment>
<evidence type="ECO:0000256" key="4">
    <source>
        <dbReference type="ARBA" id="ARBA00022898"/>
    </source>
</evidence>
<evidence type="ECO:0000256" key="3">
    <source>
        <dbReference type="ARBA" id="ARBA00012096"/>
    </source>
</evidence>
<dbReference type="NCBIfam" id="TIGR01127">
    <property type="entry name" value="ilvA_1Cterm"/>
    <property type="match status" value="1"/>
</dbReference>
<dbReference type="InterPro" id="IPR044561">
    <property type="entry name" value="ACT_ThrD-II-like"/>
</dbReference>
<evidence type="ECO:0000256" key="1">
    <source>
        <dbReference type="ARBA" id="ARBA00001933"/>
    </source>
</evidence>
<gene>
    <name evidence="7" type="primary">ilvA</name>
    <name evidence="7" type="ORF">ACFFRE_04150</name>
</gene>
<keyword evidence="4" id="KW-0663">Pyridoxal phosphate</keyword>
<dbReference type="InterPro" id="IPR050147">
    <property type="entry name" value="Ser/Thr_Dehydratase"/>
</dbReference>
<evidence type="ECO:0000259" key="6">
    <source>
        <dbReference type="PROSITE" id="PS51671"/>
    </source>
</evidence>
<dbReference type="InterPro" id="IPR036052">
    <property type="entry name" value="TrpB-like_PALP_sf"/>
</dbReference>
<dbReference type="InterPro" id="IPR005789">
    <property type="entry name" value="Thr_deHydtase_catblc"/>
</dbReference>
<evidence type="ECO:0000256" key="5">
    <source>
        <dbReference type="ARBA" id="ARBA00023239"/>
    </source>
</evidence>
<dbReference type="Pfam" id="PF01842">
    <property type="entry name" value="ACT"/>
    <property type="match status" value="1"/>
</dbReference>
<evidence type="ECO:0000313" key="7">
    <source>
        <dbReference type="EMBL" id="MFC0081347.1"/>
    </source>
</evidence>
<dbReference type="InterPro" id="IPR001926">
    <property type="entry name" value="TrpB-like_PALP"/>
</dbReference>
<organism evidence="7 8">
    <name type="scientific">Aciditerrimonas ferrireducens</name>
    <dbReference type="NCBI Taxonomy" id="667306"/>
    <lineage>
        <taxon>Bacteria</taxon>
        <taxon>Bacillati</taxon>
        <taxon>Actinomycetota</taxon>
        <taxon>Acidimicrobiia</taxon>
        <taxon>Acidimicrobiales</taxon>
        <taxon>Acidimicrobiaceae</taxon>
        <taxon>Aciditerrimonas</taxon>
    </lineage>
</organism>
<feature type="domain" description="ACT" evidence="6">
    <location>
        <begin position="324"/>
        <end position="402"/>
    </location>
</feature>
<evidence type="ECO:0000313" key="8">
    <source>
        <dbReference type="Proteomes" id="UP001589788"/>
    </source>
</evidence>
<proteinExistence type="inferred from homology"/>
<name>A0ABV6C2Y6_9ACTN</name>
<dbReference type="Pfam" id="PF00291">
    <property type="entry name" value="PALP"/>
    <property type="match status" value="1"/>
</dbReference>
<dbReference type="CDD" id="cd01562">
    <property type="entry name" value="Thr-dehyd"/>
    <property type="match status" value="1"/>
</dbReference>
<dbReference type="PROSITE" id="PS51671">
    <property type="entry name" value="ACT"/>
    <property type="match status" value="1"/>
</dbReference>
<sequence>MLPVEDIDAARSRLRGVLRPTLVFASESLARRCGRPVLLKPEHRQRTGSFKVRGAYNRIAQLPPTTTGVAAASAGNHAQGVAYAAARVGLPALIVMPESAALPKVAATQAYGAEVRLHGDSLEDAIALAQALAEEQGLVFIPPFDHPAVVAGQGTVGLELAEEAAEAEVVLVPAGGGGLLGGTAAALAARSPSTTVVGVQAAGAPSLVASLAAGRPVQLDQVATVADGIAVKGPSALTLELVRRYVAEVVTVEEEEIAEAVLLLLERTKQVVEPSGAVGLAALLAGKVPGGGPACVVLSGGNVDPLVLSKLVDHGLSAAGRYLVVRVRVTDRPGGLAALTAELAQLRVNVLSVEHHRAGLSLPVDQVEVLLTLETRGPEHARAVLAALQAAGFSPQEVSPTP</sequence>
<dbReference type="Proteomes" id="UP001589788">
    <property type="component" value="Unassembled WGS sequence"/>
</dbReference>
<keyword evidence="8" id="KW-1185">Reference proteome</keyword>
<comment type="cofactor">
    <cofactor evidence="1">
        <name>pyridoxal 5'-phosphate</name>
        <dbReference type="ChEBI" id="CHEBI:597326"/>
    </cofactor>
</comment>
<evidence type="ECO:0000256" key="2">
    <source>
        <dbReference type="ARBA" id="ARBA00010869"/>
    </source>
</evidence>
<dbReference type="Gene3D" id="3.40.50.1100">
    <property type="match status" value="2"/>
</dbReference>
<dbReference type="GO" id="GO:0004794">
    <property type="term" value="F:threonine deaminase activity"/>
    <property type="evidence" value="ECO:0007669"/>
    <property type="project" value="UniProtKB-EC"/>
</dbReference>
<reference evidence="7 8" key="1">
    <citation type="submission" date="2024-09" db="EMBL/GenBank/DDBJ databases">
        <authorList>
            <person name="Sun Q."/>
            <person name="Mori K."/>
        </authorList>
    </citation>
    <scope>NUCLEOTIDE SEQUENCE [LARGE SCALE GENOMIC DNA]</scope>
    <source>
        <strain evidence="7 8">JCM 15389</strain>
    </source>
</reference>